<dbReference type="AlphaFoldDB" id="A0AAV7WMT1"/>
<evidence type="ECO:0000313" key="2">
    <source>
        <dbReference type="EMBL" id="KAJ1214152.1"/>
    </source>
</evidence>
<proteinExistence type="predicted"/>
<name>A0AAV7WMT1_PLEWA</name>
<evidence type="ECO:0000313" key="3">
    <source>
        <dbReference type="Proteomes" id="UP001066276"/>
    </source>
</evidence>
<sequence>MCRTCRTCTSSLRAHGVENTSDRQSIGPEDTGMEEKKTSSQLLGSLYDELSMYEKRKRIRNAYRVFEKLEKKQELDATNIPHYCESRDLKSRPLFQT</sequence>
<evidence type="ECO:0000256" key="1">
    <source>
        <dbReference type="SAM" id="MobiDB-lite"/>
    </source>
</evidence>
<organism evidence="2 3">
    <name type="scientific">Pleurodeles waltl</name>
    <name type="common">Iberian ribbed newt</name>
    <dbReference type="NCBI Taxonomy" id="8319"/>
    <lineage>
        <taxon>Eukaryota</taxon>
        <taxon>Metazoa</taxon>
        <taxon>Chordata</taxon>
        <taxon>Craniata</taxon>
        <taxon>Vertebrata</taxon>
        <taxon>Euteleostomi</taxon>
        <taxon>Amphibia</taxon>
        <taxon>Batrachia</taxon>
        <taxon>Caudata</taxon>
        <taxon>Salamandroidea</taxon>
        <taxon>Salamandridae</taxon>
        <taxon>Pleurodelinae</taxon>
        <taxon>Pleurodeles</taxon>
    </lineage>
</organism>
<comment type="caution">
    <text evidence="2">The sequence shown here is derived from an EMBL/GenBank/DDBJ whole genome shotgun (WGS) entry which is preliminary data.</text>
</comment>
<keyword evidence="3" id="KW-1185">Reference proteome</keyword>
<dbReference type="Proteomes" id="UP001066276">
    <property type="component" value="Chromosome 1_1"/>
</dbReference>
<feature type="region of interest" description="Disordered" evidence="1">
    <location>
        <begin position="16"/>
        <end position="40"/>
    </location>
</feature>
<reference evidence="2" key="1">
    <citation type="journal article" date="2022" name="bioRxiv">
        <title>Sequencing and chromosome-scale assembly of the giantPleurodeles waltlgenome.</title>
        <authorList>
            <person name="Brown T."/>
            <person name="Elewa A."/>
            <person name="Iarovenko S."/>
            <person name="Subramanian E."/>
            <person name="Araus A.J."/>
            <person name="Petzold A."/>
            <person name="Susuki M."/>
            <person name="Suzuki K.-i.T."/>
            <person name="Hayashi T."/>
            <person name="Toyoda A."/>
            <person name="Oliveira C."/>
            <person name="Osipova E."/>
            <person name="Leigh N.D."/>
            <person name="Simon A."/>
            <person name="Yun M.H."/>
        </authorList>
    </citation>
    <scope>NUCLEOTIDE SEQUENCE</scope>
    <source>
        <strain evidence="2">20211129_DDA</strain>
        <tissue evidence="2">Liver</tissue>
    </source>
</reference>
<dbReference type="EMBL" id="JANPWB010000001">
    <property type="protein sequence ID" value="KAJ1214152.1"/>
    <property type="molecule type" value="Genomic_DNA"/>
</dbReference>
<gene>
    <name evidence="2" type="ORF">NDU88_001778</name>
</gene>
<protein>
    <submittedName>
        <fullName evidence="2">Uncharacterized protein</fullName>
    </submittedName>
</protein>
<accession>A0AAV7WMT1</accession>